<evidence type="ECO:0000256" key="3">
    <source>
        <dbReference type="ARBA" id="ARBA00023098"/>
    </source>
</evidence>
<dbReference type="InterPro" id="IPR016035">
    <property type="entry name" value="Acyl_Trfase/lysoPLipase"/>
</dbReference>
<feature type="region of interest" description="Disordered" evidence="5">
    <location>
        <begin position="980"/>
        <end position="1010"/>
    </location>
</feature>
<dbReference type="AlphaFoldDB" id="A0AAE0PAA5"/>
<name>A0AAE0PAA5_SORBR</name>
<gene>
    <name evidence="7" type="ORF">B0T20DRAFT_487567</name>
</gene>
<sequence>MRRVQEIEGLSELPKPCDYFHIMGGVSTGGLVAILLGRFRMSTTEALAQYDIFAKNIFRKSNRRHFGIAISTKFHTEPLVEAVQAVAKEYGTGPHLRDPVERPLGKAFVCAMPNVEQGVPRRFRTYSSDEDWDRGVETWEAARATTAAPGYFEPMVIKGGGEMQFDEVFIDAAMGVNNPADEVLNEAGLLFDKSLKLGCLLSLGTGTRVKTLKFAHGLMFIYNAVANLKDIVTSSEAVHILLEERFKHFKNTYFRFSVPGAAETIPMHDYKKMKPLAVMTEEYMDTAKERIEEIAQILARKKTENLTIKQATTAMEKSDVIVQQASKSQPRGQVSNFFTGRVQTLAKMHKYFFGDTGDDSLRPRRREFLLWGMGGVGKSQVALKFYEDHVDKFTHRFWVDATSLTTLKEGYVRIGRELWPETTEPLANGQDETEGAANESLILRVTRWMESYNQDWLLILDNIAADREWSEWLPRGGHARVIYTSREKNAKRDLRSEAIAEVNTLSEANAVTLLLRAADKGDHNDRTLRTGAIPIVRELGCLPLALDQAGHYLAVQKEVTLEEYLLTFKDKKAEMLRGDNKAYKGSNLLQQSVYTTFDISYTQLLFWEMSGSGFETSVAARAAIKILKTICFYYHENIQQSIFARSAEVQARRGEDPLRITIAEVIKNKGEKDKVIKHTYSLDELFRVGPDGKFLPQDLQKGLDVLQSLSLLKPTNEKGTYSMHVLVHDWARNRMPAFERQGYCLLARRILLISIPTNKNNPQAIKYRRNIMSHVMACFQFAKENRAIESEYKTELVLQFRYALMAQEAADWEKAEEAWVDVVRDARAEYIDDPEEVYQIVNVMVRLAEFYRELARFEQAERVLAEAFEIAENQCGTDSDPIFKIREALRDLYLVMGRYVDAREVLYDLIFARKRLGGTAKELKEAEFWQMQLKAVVAQIDNIQSAFDEEQQRQLTDPARQVRFSKYAGFFQPQPRRIVIEDDDPATTTTTTSSSNALTKTRQPPLTPPDIPADLVAEETRLFRLYSSALDTYGPSADQTCRIMSSLISNLIAQRRPQCASIVAAEAYNRTCDRFGPYHYEVSRRLTAMAKIYRQQGDIPAAIGIIMDPTVKICDALGVESLQSRELMVFLHQLVDIYEGMQRQQEQQHQQQNQEQQQNQNEGGGDLLALADEVNVCKAWCVHTDAHRELRRKLGPSGSAMMAARVSQYRSPKAWRTRERRRMLFKELLAKEGDEPRWDWLRESLGLAMALEDAEGVED</sequence>
<dbReference type="PROSITE" id="PS51635">
    <property type="entry name" value="PNPLA"/>
    <property type="match status" value="1"/>
</dbReference>
<dbReference type="GO" id="GO:0016020">
    <property type="term" value="C:membrane"/>
    <property type="evidence" value="ECO:0007669"/>
    <property type="project" value="TreeGrafter"/>
</dbReference>
<dbReference type="SUPFAM" id="SSF48452">
    <property type="entry name" value="TPR-like"/>
    <property type="match status" value="1"/>
</dbReference>
<protein>
    <recommendedName>
        <fullName evidence="6">PNPLA domain-containing protein</fullName>
    </recommendedName>
</protein>
<keyword evidence="1 4" id="KW-0378">Hydrolase</keyword>
<feature type="short sequence motif" description="GXSXG" evidence="4">
    <location>
        <begin position="25"/>
        <end position="29"/>
    </location>
</feature>
<keyword evidence="2 4" id="KW-0442">Lipid degradation</keyword>
<comment type="caution">
    <text evidence="4">Lacks conserved residue(s) required for the propagation of feature annotation.</text>
</comment>
<dbReference type="PANTHER" id="PTHR24185:SF1">
    <property type="entry name" value="CALCIUM-INDEPENDENT PHOSPHOLIPASE A2-GAMMA"/>
    <property type="match status" value="1"/>
</dbReference>
<proteinExistence type="predicted"/>
<comment type="caution">
    <text evidence="7">The sequence shown here is derived from an EMBL/GenBank/DDBJ whole genome shotgun (WGS) entry which is preliminary data.</text>
</comment>
<dbReference type="InterPro" id="IPR027417">
    <property type="entry name" value="P-loop_NTPase"/>
</dbReference>
<keyword evidence="8" id="KW-1185">Reference proteome</keyword>
<dbReference type="Gene3D" id="1.25.40.10">
    <property type="entry name" value="Tetratricopeptide repeat domain"/>
    <property type="match status" value="2"/>
</dbReference>
<evidence type="ECO:0000259" key="6">
    <source>
        <dbReference type="PROSITE" id="PS51635"/>
    </source>
</evidence>
<dbReference type="GO" id="GO:0043531">
    <property type="term" value="F:ADP binding"/>
    <property type="evidence" value="ECO:0007669"/>
    <property type="project" value="InterPro"/>
</dbReference>
<evidence type="ECO:0000256" key="5">
    <source>
        <dbReference type="SAM" id="MobiDB-lite"/>
    </source>
</evidence>
<dbReference type="GO" id="GO:0047499">
    <property type="term" value="F:calcium-independent phospholipase A2 activity"/>
    <property type="evidence" value="ECO:0007669"/>
    <property type="project" value="TreeGrafter"/>
</dbReference>
<reference evidence="7" key="2">
    <citation type="submission" date="2023-07" db="EMBL/GenBank/DDBJ databases">
        <authorList>
            <consortium name="Lawrence Berkeley National Laboratory"/>
            <person name="Haridas S."/>
            <person name="Hensen N."/>
            <person name="Bonometti L."/>
            <person name="Westerberg I."/>
            <person name="Brannstrom I.O."/>
            <person name="Guillou S."/>
            <person name="Cros-Aarteil S."/>
            <person name="Calhoun S."/>
            <person name="Kuo A."/>
            <person name="Mondo S."/>
            <person name="Pangilinan J."/>
            <person name="Riley R."/>
            <person name="LaButti K."/>
            <person name="Andreopoulos B."/>
            <person name="Lipzen A."/>
            <person name="Chen C."/>
            <person name="Yanf M."/>
            <person name="Daum C."/>
            <person name="Ng V."/>
            <person name="Clum A."/>
            <person name="Steindorff A."/>
            <person name="Ohm R."/>
            <person name="Martin F."/>
            <person name="Silar P."/>
            <person name="Natvig D."/>
            <person name="Lalanne C."/>
            <person name="Gautier V."/>
            <person name="Ament-velasquez S.L."/>
            <person name="Kruys A."/>
            <person name="Hutchinson M.I."/>
            <person name="Powell A.J."/>
            <person name="Barry K."/>
            <person name="Miller A.N."/>
            <person name="Grigoriev I.V."/>
            <person name="Debuchy R."/>
            <person name="Gladieux P."/>
            <person name="Thoren M.H."/>
            <person name="Johannesson H."/>
        </authorList>
    </citation>
    <scope>NUCLEOTIDE SEQUENCE</scope>
    <source>
        <strain evidence="7">FGSC 1904</strain>
    </source>
</reference>
<dbReference type="SUPFAM" id="SSF52540">
    <property type="entry name" value="P-loop containing nucleoside triphosphate hydrolases"/>
    <property type="match status" value="1"/>
</dbReference>
<organism evidence="7 8">
    <name type="scientific">Sordaria brevicollis</name>
    <dbReference type="NCBI Taxonomy" id="83679"/>
    <lineage>
        <taxon>Eukaryota</taxon>
        <taxon>Fungi</taxon>
        <taxon>Dikarya</taxon>
        <taxon>Ascomycota</taxon>
        <taxon>Pezizomycotina</taxon>
        <taxon>Sordariomycetes</taxon>
        <taxon>Sordariomycetidae</taxon>
        <taxon>Sordariales</taxon>
        <taxon>Sordariaceae</taxon>
        <taxon>Sordaria</taxon>
    </lineage>
</organism>
<dbReference type="GO" id="GO:0019369">
    <property type="term" value="P:arachidonate metabolic process"/>
    <property type="evidence" value="ECO:0007669"/>
    <property type="project" value="TreeGrafter"/>
</dbReference>
<dbReference type="PANTHER" id="PTHR24185">
    <property type="entry name" value="CALCIUM-INDEPENDENT PHOSPHOLIPASE A2-GAMMA"/>
    <property type="match status" value="1"/>
</dbReference>
<feature type="domain" description="PNPLA" evidence="6">
    <location>
        <begin position="1"/>
        <end position="184"/>
    </location>
</feature>
<keyword evidence="3 4" id="KW-0443">Lipid metabolism</keyword>
<dbReference type="InterPro" id="IPR002182">
    <property type="entry name" value="NB-ARC"/>
</dbReference>
<dbReference type="Proteomes" id="UP001281003">
    <property type="component" value="Unassembled WGS sequence"/>
</dbReference>
<evidence type="ECO:0000256" key="1">
    <source>
        <dbReference type="ARBA" id="ARBA00022801"/>
    </source>
</evidence>
<dbReference type="Gene3D" id="3.40.50.300">
    <property type="entry name" value="P-loop containing nucleotide triphosphate hydrolases"/>
    <property type="match status" value="1"/>
</dbReference>
<dbReference type="EMBL" id="JAUTDP010000010">
    <property type="protein sequence ID" value="KAK3395940.1"/>
    <property type="molecule type" value="Genomic_DNA"/>
</dbReference>
<dbReference type="InterPro" id="IPR011990">
    <property type="entry name" value="TPR-like_helical_dom_sf"/>
</dbReference>
<evidence type="ECO:0000313" key="7">
    <source>
        <dbReference type="EMBL" id="KAK3395940.1"/>
    </source>
</evidence>
<feature type="active site" description="Nucleophile" evidence="4">
    <location>
        <position position="27"/>
    </location>
</feature>
<dbReference type="GO" id="GO:0046486">
    <property type="term" value="P:glycerolipid metabolic process"/>
    <property type="evidence" value="ECO:0007669"/>
    <property type="project" value="UniProtKB-ARBA"/>
</dbReference>
<dbReference type="Gene3D" id="3.40.1090.10">
    <property type="entry name" value="Cytosolic phospholipase A2 catalytic domain"/>
    <property type="match status" value="1"/>
</dbReference>
<evidence type="ECO:0000313" key="8">
    <source>
        <dbReference type="Proteomes" id="UP001281003"/>
    </source>
</evidence>
<dbReference type="Pfam" id="PF00931">
    <property type="entry name" value="NB-ARC"/>
    <property type="match status" value="1"/>
</dbReference>
<evidence type="ECO:0000256" key="4">
    <source>
        <dbReference type="PROSITE-ProRule" id="PRU01161"/>
    </source>
</evidence>
<dbReference type="SUPFAM" id="SSF52151">
    <property type="entry name" value="FabD/lysophospholipase-like"/>
    <property type="match status" value="1"/>
</dbReference>
<evidence type="ECO:0000256" key="2">
    <source>
        <dbReference type="ARBA" id="ARBA00022963"/>
    </source>
</evidence>
<accession>A0AAE0PAA5</accession>
<feature type="active site" description="Proton acceptor" evidence="4">
    <location>
        <position position="171"/>
    </location>
</feature>
<dbReference type="InterPro" id="IPR002641">
    <property type="entry name" value="PNPLA_dom"/>
</dbReference>
<reference evidence="7" key="1">
    <citation type="journal article" date="2023" name="Mol. Phylogenet. Evol.">
        <title>Genome-scale phylogeny and comparative genomics of the fungal order Sordariales.</title>
        <authorList>
            <person name="Hensen N."/>
            <person name="Bonometti L."/>
            <person name="Westerberg I."/>
            <person name="Brannstrom I.O."/>
            <person name="Guillou S."/>
            <person name="Cros-Aarteil S."/>
            <person name="Calhoun S."/>
            <person name="Haridas S."/>
            <person name="Kuo A."/>
            <person name="Mondo S."/>
            <person name="Pangilinan J."/>
            <person name="Riley R."/>
            <person name="LaButti K."/>
            <person name="Andreopoulos B."/>
            <person name="Lipzen A."/>
            <person name="Chen C."/>
            <person name="Yan M."/>
            <person name="Daum C."/>
            <person name="Ng V."/>
            <person name="Clum A."/>
            <person name="Steindorff A."/>
            <person name="Ohm R.A."/>
            <person name="Martin F."/>
            <person name="Silar P."/>
            <person name="Natvig D.O."/>
            <person name="Lalanne C."/>
            <person name="Gautier V."/>
            <person name="Ament-Velasquez S.L."/>
            <person name="Kruys A."/>
            <person name="Hutchinson M.I."/>
            <person name="Powell A.J."/>
            <person name="Barry K."/>
            <person name="Miller A.N."/>
            <person name="Grigoriev I.V."/>
            <person name="Debuchy R."/>
            <person name="Gladieux P."/>
            <person name="Hiltunen Thoren M."/>
            <person name="Johannesson H."/>
        </authorList>
    </citation>
    <scope>NUCLEOTIDE SEQUENCE</scope>
    <source>
        <strain evidence="7">FGSC 1904</strain>
    </source>
</reference>
<dbReference type="Pfam" id="PF01734">
    <property type="entry name" value="Patatin"/>
    <property type="match status" value="1"/>
</dbReference>
<dbReference type="GO" id="GO:0016042">
    <property type="term" value="P:lipid catabolic process"/>
    <property type="evidence" value="ECO:0007669"/>
    <property type="project" value="UniProtKB-UniRule"/>
</dbReference>